<dbReference type="OrthoDB" id="3549410at2759"/>
<gene>
    <name evidence="1" type="ORF">LHYA1_G009131</name>
</gene>
<name>A0A8H8QSQ2_9HELO</name>
<accession>A0A8H8QSQ2</accession>
<dbReference type="AlphaFoldDB" id="A0A8H8QSQ2"/>
<dbReference type="GeneID" id="41989329"/>
<evidence type="ECO:0000313" key="2">
    <source>
        <dbReference type="Proteomes" id="UP000431533"/>
    </source>
</evidence>
<dbReference type="RefSeq" id="XP_031000881.1">
    <property type="nucleotide sequence ID" value="XM_031154035.1"/>
</dbReference>
<dbReference type="EMBL" id="QGMH01000386">
    <property type="protein sequence ID" value="TVY22093.1"/>
    <property type="molecule type" value="Genomic_DNA"/>
</dbReference>
<protein>
    <recommendedName>
        <fullName evidence="3">RNase H type-1 domain-containing protein</fullName>
    </recommendedName>
</protein>
<proteinExistence type="predicted"/>
<evidence type="ECO:0008006" key="3">
    <source>
        <dbReference type="Google" id="ProtNLM"/>
    </source>
</evidence>
<comment type="caution">
    <text evidence="1">The sequence shown here is derived from an EMBL/GenBank/DDBJ whole genome shotgun (WGS) entry which is preliminary data.</text>
</comment>
<sequence length="193" mass="22275">MEVEASLPLPAIQLDTATRKYAFQLAKLSPDYLWVPGYQDINRNEEADKLAKLGSKSLPTTQTALAAHTSYAYIGIKINQIRRHAWANALASGKGHYFDFFNPRIHSRIQLPKTARSTASAFFQLKLRHGYFRTYLKRFNKTPTNHCICSYKPESPQHLILRCPEYSEERKRLKDSVPFRLSLRSLFETKIGR</sequence>
<organism evidence="1 2">
    <name type="scientific">Lachnellula hyalina</name>
    <dbReference type="NCBI Taxonomy" id="1316788"/>
    <lineage>
        <taxon>Eukaryota</taxon>
        <taxon>Fungi</taxon>
        <taxon>Dikarya</taxon>
        <taxon>Ascomycota</taxon>
        <taxon>Pezizomycotina</taxon>
        <taxon>Leotiomycetes</taxon>
        <taxon>Helotiales</taxon>
        <taxon>Lachnaceae</taxon>
        <taxon>Lachnellula</taxon>
    </lineage>
</organism>
<reference evidence="1 2" key="1">
    <citation type="submission" date="2018-05" db="EMBL/GenBank/DDBJ databases">
        <title>Genome sequencing and assembly of the regulated plant pathogen Lachnellula willkommii and related sister species for the development of diagnostic species identification markers.</title>
        <authorList>
            <person name="Giroux E."/>
            <person name="Bilodeau G."/>
        </authorList>
    </citation>
    <scope>NUCLEOTIDE SEQUENCE [LARGE SCALE GENOMIC DNA]</scope>
    <source>
        <strain evidence="1 2">CBS 185.66</strain>
    </source>
</reference>
<keyword evidence="2" id="KW-1185">Reference proteome</keyword>
<evidence type="ECO:0000313" key="1">
    <source>
        <dbReference type="EMBL" id="TVY22093.1"/>
    </source>
</evidence>
<dbReference type="Proteomes" id="UP000431533">
    <property type="component" value="Unassembled WGS sequence"/>
</dbReference>